<dbReference type="GO" id="GO:0005506">
    <property type="term" value="F:iron ion binding"/>
    <property type="evidence" value="ECO:0007669"/>
    <property type="project" value="InterPro"/>
</dbReference>
<dbReference type="Gene3D" id="1.10.630.10">
    <property type="entry name" value="Cytochrome P450"/>
    <property type="match status" value="1"/>
</dbReference>
<keyword evidence="9" id="KW-0812">Transmembrane</keyword>
<keyword evidence="9" id="KW-1133">Transmembrane helix</keyword>
<protein>
    <recommendedName>
        <fullName evidence="12">Cytochrome P450</fullName>
    </recommendedName>
</protein>
<keyword evidence="9" id="KW-0472">Membrane</keyword>
<organism evidence="10 11">
    <name type="scientific">Pristionchus entomophagus</name>
    <dbReference type="NCBI Taxonomy" id="358040"/>
    <lineage>
        <taxon>Eukaryota</taxon>
        <taxon>Metazoa</taxon>
        <taxon>Ecdysozoa</taxon>
        <taxon>Nematoda</taxon>
        <taxon>Chromadorea</taxon>
        <taxon>Rhabditida</taxon>
        <taxon>Rhabditina</taxon>
        <taxon>Diplogasteromorpha</taxon>
        <taxon>Diplogasteroidea</taxon>
        <taxon>Neodiplogasteridae</taxon>
        <taxon>Pristionchus</taxon>
    </lineage>
</organism>
<keyword evidence="6 8" id="KW-0503">Monooxygenase</keyword>
<evidence type="ECO:0000256" key="6">
    <source>
        <dbReference type="ARBA" id="ARBA00023033"/>
    </source>
</evidence>
<keyword evidence="7 8" id="KW-0349">Heme</keyword>
<dbReference type="GO" id="GO:0006805">
    <property type="term" value="P:xenobiotic metabolic process"/>
    <property type="evidence" value="ECO:0007669"/>
    <property type="project" value="TreeGrafter"/>
</dbReference>
<gene>
    <name evidence="10" type="ORF">PENTCL1PPCAC_20127</name>
</gene>
<dbReference type="InterPro" id="IPR017972">
    <property type="entry name" value="Cyt_P450_CS"/>
</dbReference>
<dbReference type="GO" id="GO:0020037">
    <property type="term" value="F:heme binding"/>
    <property type="evidence" value="ECO:0007669"/>
    <property type="project" value="InterPro"/>
</dbReference>
<evidence type="ECO:0000256" key="7">
    <source>
        <dbReference type="PIRSR" id="PIRSR602401-1"/>
    </source>
</evidence>
<dbReference type="PRINTS" id="PR00463">
    <property type="entry name" value="EP450I"/>
</dbReference>
<keyword evidence="5 7" id="KW-0408">Iron</keyword>
<dbReference type="Proteomes" id="UP001432027">
    <property type="component" value="Unassembled WGS sequence"/>
</dbReference>
<accession>A0AAV5TUW3</accession>
<evidence type="ECO:0000256" key="2">
    <source>
        <dbReference type="ARBA" id="ARBA00010617"/>
    </source>
</evidence>
<keyword evidence="4 8" id="KW-0560">Oxidoreductase</keyword>
<evidence type="ECO:0000256" key="8">
    <source>
        <dbReference type="RuleBase" id="RU000461"/>
    </source>
</evidence>
<dbReference type="GO" id="GO:0006082">
    <property type="term" value="P:organic acid metabolic process"/>
    <property type="evidence" value="ECO:0007669"/>
    <property type="project" value="TreeGrafter"/>
</dbReference>
<dbReference type="FunFam" id="1.10.630.10:FF:000036">
    <property type="entry name" value="CYtochrome P450 family"/>
    <property type="match status" value="1"/>
</dbReference>
<evidence type="ECO:0008006" key="12">
    <source>
        <dbReference type="Google" id="ProtNLM"/>
    </source>
</evidence>
<dbReference type="EMBL" id="BTSX01000005">
    <property type="protein sequence ID" value="GMS97952.1"/>
    <property type="molecule type" value="Genomic_DNA"/>
</dbReference>
<dbReference type="PANTHER" id="PTHR24300">
    <property type="entry name" value="CYTOCHROME P450 508A4-RELATED"/>
    <property type="match status" value="1"/>
</dbReference>
<dbReference type="AlphaFoldDB" id="A0AAV5TUW3"/>
<evidence type="ECO:0000256" key="1">
    <source>
        <dbReference type="ARBA" id="ARBA00001971"/>
    </source>
</evidence>
<keyword evidence="11" id="KW-1185">Reference proteome</keyword>
<feature type="transmembrane region" description="Helical" evidence="9">
    <location>
        <begin position="6"/>
        <end position="23"/>
    </location>
</feature>
<comment type="caution">
    <text evidence="10">The sequence shown here is derived from an EMBL/GenBank/DDBJ whole genome shotgun (WGS) entry which is preliminary data.</text>
</comment>
<dbReference type="InterPro" id="IPR001128">
    <property type="entry name" value="Cyt_P450"/>
</dbReference>
<reference evidence="10" key="1">
    <citation type="submission" date="2023-10" db="EMBL/GenBank/DDBJ databases">
        <title>Genome assembly of Pristionchus species.</title>
        <authorList>
            <person name="Yoshida K."/>
            <person name="Sommer R.J."/>
        </authorList>
    </citation>
    <scope>NUCLEOTIDE SEQUENCE</scope>
    <source>
        <strain evidence="10">RS0144</strain>
    </source>
</reference>
<dbReference type="GO" id="GO:0005737">
    <property type="term" value="C:cytoplasm"/>
    <property type="evidence" value="ECO:0007669"/>
    <property type="project" value="TreeGrafter"/>
</dbReference>
<evidence type="ECO:0000256" key="3">
    <source>
        <dbReference type="ARBA" id="ARBA00022723"/>
    </source>
</evidence>
<evidence type="ECO:0000256" key="5">
    <source>
        <dbReference type="ARBA" id="ARBA00023004"/>
    </source>
</evidence>
<evidence type="ECO:0000256" key="4">
    <source>
        <dbReference type="ARBA" id="ARBA00023002"/>
    </source>
</evidence>
<dbReference type="GO" id="GO:0016712">
    <property type="term" value="F:oxidoreductase activity, acting on paired donors, with incorporation or reduction of molecular oxygen, reduced flavin or flavoprotein as one donor, and incorporation of one atom of oxygen"/>
    <property type="evidence" value="ECO:0007669"/>
    <property type="project" value="TreeGrafter"/>
</dbReference>
<evidence type="ECO:0000313" key="10">
    <source>
        <dbReference type="EMBL" id="GMS97952.1"/>
    </source>
</evidence>
<dbReference type="PRINTS" id="PR00385">
    <property type="entry name" value="P450"/>
</dbReference>
<name>A0AAV5TUW3_9BILA</name>
<dbReference type="InterPro" id="IPR050182">
    <property type="entry name" value="Cytochrome_P450_fam2"/>
</dbReference>
<evidence type="ECO:0000256" key="9">
    <source>
        <dbReference type="SAM" id="Phobius"/>
    </source>
</evidence>
<comment type="cofactor">
    <cofactor evidence="1 7">
        <name>heme</name>
        <dbReference type="ChEBI" id="CHEBI:30413"/>
    </cofactor>
</comment>
<comment type="similarity">
    <text evidence="2 8">Belongs to the cytochrome P450 family.</text>
</comment>
<sequence>MLAEFAIGFILFIICYSIFINRIRGLPPGPVPLPLVGNLLSLSNEAAKDLLRLSKKYGPVLTVWMPQPVVVITDSKVLHESIIRGGDTFGDRPQSSSHLIQMFDPYGAGWKEQRRFSFQSFKEVGFLGAEFRSLVSNYAQEVILNWKRTAAKDELVDVTECLQSAVSNVMWRLTFGRTRPMKDPFFKHISEVTHRLSLSIIHPCVILSDAIPFLHRIDFLLGNPLKTAENCRQEALEITKQELLRIESSCSEDEPTRCYVQAFLNEIEKRSPSGTSDGNFTRDQLLLSATSHWIAGIETTVTTLRFGIHFLCRQPEVQRKMQEEIDERIGQREIFMEDQKHLPYCMATILEIQRLANVGQLNFFRLTNKDSVIGGHHIPAGSTILPQFPSVHVDSDVFDHADELNPDRFLNDEGAFVKDPRVTPFSMGVRACPGEGLAKMELFLLLTSITQHLTFSNPDSTPSKLLIDYGLTKSLEPFTVKITAR</sequence>
<dbReference type="Pfam" id="PF00067">
    <property type="entry name" value="p450"/>
    <property type="match status" value="1"/>
</dbReference>
<dbReference type="SUPFAM" id="SSF48264">
    <property type="entry name" value="Cytochrome P450"/>
    <property type="match status" value="1"/>
</dbReference>
<dbReference type="PANTHER" id="PTHR24300:SF338">
    <property type="entry name" value="CYTOCHROME P450 CYP36A1-RELATED"/>
    <property type="match status" value="1"/>
</dbReference>
<dbReference type="InterPro" id="IPR002401">
    <property type="entry name" value="Cyt_P450_E_grp-I"/>
</dbReference>
<feature type="binding site" description="axial binding residue" evidence="7">
    <location>
        <position position="432"/>
    </location>
    <ligand>
        <name>heme</name>
        <dbReference type="ChEBI" id="CHEBI:30413"/>
    </ligand>
    <ligandPart>
        <name>Fe</name>
        <dbReference type="ChEBI" id="CHEBI:18248"/>
    </ligandPart>
</feature>
<evidence type="ECO:0000313" key="11">
    <source>
        <dbReference type="Proteomes" id="UP001432027"/>
    </source>
</evidence>
<proteinExistence type="inferred from homology"/>
<keyword evidence="3 7" id="KW-0479">Metal-binding</keyword>
<dbReference type="PROSITE" id="PS00086">
    <property type="entry name" value="CYTOCHROME_P450"/>
    <property type="match status" value="1"/>
</dbReference>
<dbReference type="InterPro" id="IPR036396">
    <property type="entry name" value="Cyt_P450_sf"/>
</dbReference>